<dbReference type="Gene3D" id="2.40.40.50">
    <property type="entry name" value="Ubiquitin fusion degradation protein UFD1, N-terminal domain"/>
    <property type="match status" value="1"/>
</dbReference>
<evidence type="ECO:0000256" key="1">
    <source>
        <dbReference type="ARBA" id="ARBA00006043"/>
    </source>
</evidence>
<feature type="domain" description="Ubiquitin fusion degradation protein UFD1 N-terminal subdomain 2" evidence="6">
    <location>
        <begin position="154"/>
        <end position="204"/>
    </location>
</feature>
<dbReference type="EMBL" id="JAUIZM010000009">
    <property type="protein sequence ID" value="KAK1367379.1"/>
    <property type="molecule type" value="Genomic_DNA"/>
</dbReference>
<keyword evidence="2" id="KW-0833">Ubl conjugation pathway</keyword>
<comment type="similarity">
    <text evidence="1">Belongs to the UFD1 family.</text>
</comment>
<dbReference type="InterPro" id="IPR042299">
    <property type="entry name" value="Ufd1-like_Nn"/>
</dbReference>
<dbReference type="Pfam" id="PF24842">
    <property type="entry name" value="UFD1_N2"/>
    <property type="match status" value="1"/>
</dbReference>
<reference evidence="7" key="1">
    <citation type="submission" date="2023-02" db="EMBL/GenBank/DDBJ databases">
        <title>Genome of toxic invasive species Heracleum sosnowskyi carries increased number of genes despite the absence of recent whole-genome duplications.</title>
        <authorList>
            <person name="Schelkunov M."/>
            <person name="Shtratnikova V."/>
            <person name="Makarenko M."/>
            <person name="Klepikova A."/>
            <person name="Omelchenko D."/>
            <person name="Novikova G."/>
            <person name="Obukhova E."/>
            <person name="Bogdanov V."/>
            <person name="Penin A."/>
            <person name="Logacheva M."/>
        </authorList>
    </citation>
    <scope>NUCLEOTIDE SEQUENCE</scope>
    <source>
        <strain evidence="7">Hsosn_3</strain>
        <tissue evidence="7">Leaf</tissue>
    </source>
</reference>
<evidence type="ECO:0000259" key="6">
    <source>
        <dbReference type="Pfam" id="PF24842"/>
    </source>
</evidence>
<protein>
    <submittedName>
        <fullName evidence="7">Ubiquitin fusion degradation protein 1-like</fullName>
    </submittedName>
</protein>
<evidence type="ECO:0000256" key="3">
    <source>
        <dbReference type="SAM" id="MobiDB-lite"/>
    </source>
</evidence>
<dbReference type="PANTHER" id="PTHR12555">
    <property type="entry name" value="UBIQUITIN FUSION DEGRADATON PROTEIN 1"/>
    <property type="match status" value="1"/>
</dbReference>
<dbReference type="InterPro" id="IPR055418">
    <property type="entry name" value="UFD1_N2"/>
</dbReference>
<dbReference type="AlphaFoldDB" id="A0AAD8HJE3"/>
<dbReference type="GO" id="GO:0036503">
    <property type="term" value="P:ERAD pathway"/>
    <property type="evidence" value="ECO:0007669"/>
    <property type="project" value="TreeGrafter"/>
</dbReference>
<feature type="domain" description="Ubiquitin fusion degradation protein UFD1 N-terminal subdomain 1" evidence="5">
    <location>
        <begin position="60"/>
        <end position="152"/>
    </location>
</feature>
<sequence>MCFRVLLVLLGFYVLGSKPSFSYDVDDDQNSAGDKLKPSFSYDVDDDQNNAGDKPKPNFSYQCYPLSRINKSHCEDGNKIIMPASALEELMSMTDIVYPITVKIINPLLHKFSHCGVLEFSGEEGNVYLPNWMMNSLLLQQGQVVNIEYTGLSKGTFLKVQPHSTKFVMNLSDPKEAMEGILKDFACVTTGDTVMVNHENQKFTTPLDYKKPEKIKPKVEQVKEAKDATSLEKNAVFKPFTGVSRRLDEDDKKSFVALTRKQKQRKSKTKDNIEEAKFQPFTGKKYTLYSC</sequence>
<dbReference type="Gene3D" id="3.10.330.10">
    <property type="match status" value="1"/>
</dbReference>
<reference evidence="7" key="2">
    <citation type="submission" date="2023-05" db="EMBL/GenBank/DDBJ databases">
        <authorList>
            <person name="Schelkunov M.I."/>
        </authorList>
    </citation>
    <scope>NUCLEOTIDE SEQUENCE</scope>
    <source>
        <strain evidence="7">Hsosn_3</strain>
        <tissue evidence="7">Leaf</tissue>
    </source>
</reference>
<evidence type="ECO:0000256" key="2">
    <source>
        <dbReference type="ARBA" id="ARBA00022786"/>
    </source>
</evidence>
<evidence type="ECO:0000256" key="4">
    <source>
        <dbReference type="SAM" id="SignalP"/>
    </source>
</evidence>
<feature type="signal peptide" evidence="4">
    <location>
        <begin position="1"/>
        <end position="16"/>
    </location>
</feature>
<feature type="region of interest" description="Disordered" evidence="3">
    <location>
        <begin position="29"/>
        <end position="56"/>
    </location>
</feature>
<accession>A0AAD8HJE3</accession>
<dbReference type="GO" id="GO:0034098">
    <property type="term" value="C:VCP-NPL4-UFD1 AAA ATPase complex"/>
    <property type="evidence" value="ECO:0007669"/>
    <property type="project" value="TreeGrafter"/>
</dbReference>
<proteinExistence type="inferred from homology"/>
<dbReference type="Pfam" id="PF03152">
    <property type="entry name" value="UFD1_N1"/>
    <property type="match status" value="1"/>
</dbReference>
<dbReference type="InterPro" id="IPR004854">
    <property type="entry name" value="Ufd1-like"/>
</dbReference>
<organism evidence="7 8">
    <name type="scientific">Heracleum sosnowskyi</name>
    <dbReference type="NCBI Taxonomy" id="360622"/>
    <lineage>
        <taxon>Eukaryota</taxon>
        <taxon>Viridiplantae</taxon>
        <taxon>Streptophyta</taxon>
        <taxon>Embryophyta</taxon>
        <taxon>Tracheophyta</taxon>
        <taxon>Spermatophyta</taxon>
        <taxon>Magnoliopsida</taxon>
        <taxon>eudicotyledons</taxon>
        <taxon>Gunneridae</taxon>
        <taxon>Pentapetalae</taxon>
        <taxon>asterids</taxon>
        <taxon>campanulids</taxon>
        <taxon>Apiales</taxon>
        <taxon>Apiaceae</taxon>
        <taxon>Apioideae</taxon>
        <taxon>apioid superclade</taxon>
        <taxon>Tordylieae</taxon>
        <taxon>Tordyliinae</taxon>
        <taxon>Heracleum</taxon>
    </lineage>
</organism>
<gene>
    <name evidence="7" type="ORF">POM88_042940</name>
</gene>
<dbReference type="GO" id="GO:0031593">
    <property type="term" value="F:polyubiquitin modification-dependent protein binding"/>
    <property type="evidence" value="ECO:0007669"/>
    <property type="project" value="TreeGrafter"/>
</dbReference>
<evidence type="ECO:0000313" key="8">
    <source>
        <dbReference type="Proteomes" id="UP001237642"/>
    </source>
</evidence>
<evidence type="ECO:0000259" key="5">
    <source>
        <dbReference type="Pfam" id="PF03152"/>
    </source>
</evidence>
<evidence type="ECO:0000313" key="7">
    <source>
        <dbReference type="EMBL" id="KAK1367379.1"/>
    </source>
</evidence>
<dbReference type="PANTHER" id="PTHR12555:SF13">
    <property type="entry name" value="UBIQUITIN RECOGNITION FACTOR IN ER-ASSOCIATED DEGRADATION PROTEIN 1"/>
    <property type="match status" value="1"/>
</dbReference>
<keyword evidence="4" id="KW-0732">Signal</keyword>
<keyword evidence="8" id="KW-1185">Reference proteome</keyword>
<dbReference type="InterPro" id="IPR055417">
    <property type="entry name" value="UFD1_N1"/>
</dbReference>
<comment type="caution">
    <text evidence="7">The sequence shown here is derived from an EMBL/GenBank/DDBJ whole genome shotgun (WGS) entry which is preliminary data.</text>
</comment>
<name>A0AAD8HJE3_9APIA</name>
<dbReference type="GO" id="GO:0006511">
    <property type="term" value="P:ubiquitin-dependent protein catabolic process"/>
    <property type="evidence" value="ECO:0007669"/>
    <property type="project" value="InterPro"/>
</dbReference>
<dbReference type="Proteomes" id="UP001237642">
    <property type="component" value="Unassembled WGS sequence"/>
</dbReference>
<feature type="chain" id="PRO_5042246856" evidence="4">
    <location>
        <begin position="17"/>
        <end position="291"/>
    </location>
</feature>